<proteinExistence type="predicted"/>
<protein>
    <submittedName>
        <fullName evidence="3">FHA domain-containing protein</fullName>
    </submittedName>
</protein>
<evidence type="ECO:0000313" key="4">
    <source>
        <dbReference type="Proteomes" id="UP000830116"/>
    </source>
</evidence>
<dbReference type="EMBL" id="CP093442">
    <property type="protein sequence ID" value="UOE99984.1"/>
    <property type="molecule type" value="Genomic_DNA"/>
</dbReference>
<dbReference type="Pfam" id="PF00498">
    <property type="entry name" value="FHA"/>
    <property type="match status" value="1"/>
</dbReference>
<gene>
    <name evidence="3" type="ORF">MNR06_09760</name>
</gene>
<sequence length="545" mass="58818">MWALRILTGPQAGQIIELKMGRNLIGRAPQCNIKLISPGVSKEHTEINVYPDKIVITDLKSSNGSYINGIRIQNGIMRLGDKLGIHDILVDVIPAPEIRKTQAPAPYYGGAAAPQMPQPMHMGMPHQGMPQGMPQPMASANAGPMPGPAPAYQPGGFQGLMAKAQDYLDRVALPGVYKLPQYAELKMVLLGFVVLFIFSTTLLSMIPMVQITRASIINESKRRAASIARTVATINQAALLQNSYSSLSTNAAESEDGVKQVLIVQQSDGMILAPASRAGTTPDLPFVHSARREMRPQAVEVDSSTIGASFPIGLFDPNTGEQSVKAHAIVLYDIGSLAFDDGRAISLFMQTLVIASLIGLVIYFFMYKLIEYPIVSLNAQLDAAMREKKDNTEVNFLFPPFQALVGNINSLLTRYIHGGGDDGNGANSFVNKDGEAENLVQLVGFPCIAISREGRIIACSASFTQIARADISALQGQLFKAIPDVALQQNIEGLLIRTRENMRAIHTDQLEFSGHLCILSCQAISSTGHEPDYFVITVSPTEGGS</sequence>
<name>A0ABY4C510_9BACT</name>
<keyword evidence="1" id="KW-0472">Membrane</keyword>
<accession>A0ABY4C510</accession>
<dbReference type="Gene3D" id="2.60.200.20">
    <property type="match status" value="1"/>
</dbReference>
<reference evidence="3" key="1">
    <citation type="submission" date="2022-03" db="EMBL/GenBank/DDBJ databases">
        <title>Genome Identification and Characterization of new species Bdellovibrio reynosense LBG001 sp. nov. from a Mexico soil sample.</title>
        <authorList>
            <person name="Camilli A."/>
            <person name="Ajao Y."/>
            <person name="Guo X."/>
        </authorList>
    </citation>
    <scope>NUCLEOTIDE SEQUENCE</scope>
    <source>
        <strain evidence="3">LBG001</strain>
    </source>
</reference>
<dbReference type="Proteomes" id="UP000830116">
    <property type="component" value="Chromosome"/>
</dbReference>
<evidence type="ECO:0000259" key="2">
    <source>
        <dbReference type="PROSITE" id="PS50006"/>
    </source>
</evidence>
<keyword evidence="4" id="KW-1185">Reference proteome</keyword>
<keyword evidence="1" id="KW-0812">Transmembrane</keyword>
<keyword evidence="1" id="KW-1133">Transmembrane helix</keyword>
<organism evidence="3 4">
    <name type="scientific">Bdellovibrio reynosensis</name>
    <dbReference type="NCBI Taxonomy" id="2835041"/>
    <lineage>
        <taxon>Bacteria</taxon>
        <taxon>Pseudomonadati</taxon>
        <taxon>Bdellovibrionota</taxon>
        <taxon>Bdellovibrionia</taxon>
        <taxon>Bdellovibrionales</taxon>
        <taxon>Pseudobdellovibrionaceae</taxon>
        <taxon>Bdellovibrio</taxon>
    </lineage>
</organism>
<feature type="transmembrane region" description="Helical" evidence="1">
    <location>
        <begin position="187"/>
        <end position="206"/>
    </location>
</feature>
<dbReference type="RefSeq" id="WP_243535513.1">
    <property type="nucleotide sequence ID" value="NZ_CP093442.1"/>
</dbReference>
<dbReference type="CDD" id="cd00060">
    <property type="entry name" value="FHA"/>
    <property type="match status" value="1"/>
</dbReference>
<evidence type="ECO:0000313" key="3">
    <source>
        <dbReference type="EMBL" id="UOE99984.1"/>
    </source>
</evidence>
<evidence type="ECO:0000256" key="1">
    <source>
        <dbReference type="SAM" id="Phobius"/>
    </source>
</evidence>
<dbReference type="PROSITE" id="PS50006">
    <property type="entry name" value="FHA_DOMAIN"/>
    <property type="match status" value="1"/>
</dbReference>
<dbReference type="SUPFAM" id="SSF49879">
    <property type="entry name" value="SMAD/FHA domain"/>
    <property type="match status" value="1"/>
</dbReference>
<feature type="domain" description="FHA" evidence="2">
    <location>
        <begin position="23"/>
        <end position="72"/>
    </location>
</feature>
<dbReference type="InterPro" id="IPR008984">
    <property type="entry name" value="SMAD_FHA_dom_sf"/>
</dbReference>
<dbReference type="SMART" id="SM00240">
    <property type="entry name" value="FHA"/>
    <property type="match status" value="1"/>
</dbReference>
<dbReference type="InterPro" id="IPR000253">
    <property type="entry name" value="FHA_dom"/>
</dbReference>
<feature type="transmembrane region" description="Helical" evidence="1">
    <location>
        <begin position="347"/>
        <end position="366"/>
    </location>
</feature>